<evidence type="ECO:0000256" key="2">
    <source>
        <dbReference type="ARBA" id="ARBA00023002"/>
    </source>
</evidence>
<keyword evidence="2" id="KW-0560">Oxidoreductase</keyword>
<dbReference type="GO" id="GO:0016491">
    <property type="term" value="F:oxidoreductase activity"/>
    <property type="evidence" value="ECO:0007669"/>
    <property type="project" value="UniProtKB-KW"/>
</dbReference>
<dbReference type="InterPro" id="IPR036291">
    <property type="entry name" value="NAD(P)-bd_dom_sf"/>
</dbReference>
<comment type="caution">
    <text evidence="3">The sequence shown here is derived from an EMBL/GenBank/DDBJ whole genome shotgun (WGS) entry which is preliminary data.</text>
</comment>
<comment type="similarity">
    <text evidence="1">Belongs to the short-chain dehydrogenases/reductases (SDR) family.</text>
</comment>
<dbReference type="CDD" id="cd05233">
    <property type="entry name" value="SDR_c"/>
    <property type="match status" value="1"/>
</dbReference>
<name>A0A8H3I879_9LECA</name>
<dbReference type="Proteomes" id="UP000664169">
    <property type="component" value="Unassembled WGS sequence"/>
</dbReference>
<evidence type="ECO:0000313" key="3">
    <source>
        <dbReference type="EMBL" id="CAF9911050.1"/>
    </source>
</evidence>
<sequence>MATPLPDHTGWQVTPTLHSRAEGLIDPAKSTLPKSFSVCILGASRGIGAAIAYAYAVAGSESLILTGRDLIALEKVAAEAKRLAKNEDIRIWTAYCDVKLDSNVAAMARLIREGVGKLDVVVVNAGLWGSTDIRVTEGSTKQFQDVVDTDVIGAYLAAHHLVPILLESQNGARSFIAISGTGAWVVDGPVAHAAHCVSKLAQARLVEHMANDFQKEGLLCAAVHPGFVPTDTSLSAPSMFHQYLNDNPDLCGGFLVWLTNSAAENMWLSGRFLSAAWDVEELGRMKEAIVEKDMFKARMVVS</sequence>
<dbReference type="Pfam" id="PF00106">
    <property type="entry name" value="adh_short"/>
    <property type="match status" value="1"/>
</dbReference>
<dbReference type="SUPFAM" id="SSF51735">
    <property type="entry name" value="NAD(P)-binding Rossmann-fold domains"/>
    <property type="match status" value="1"/>
</dbReference>
<dbReference type="PRINTS" id="PR00081">
    <property type="entry name" value="GDHRDH"/>
</dbReference>
<proteinExistence type="inferred from homology"/>
<dbReference type="InterPro" id="IPR002347">
    <property type="entry name" value="SDR_fam"/>
</dbReference>
<gene>
    <name evidence="3" type="ORF">GOMPHAMPRED_007284</name>
</gene>
<dbReference type="PANTHER" id="PTHR43115">
    <property type="entry name" value="DEHYDROGENASE/REDUCTASE SDR FAMILY MEMBER 11"/>
    <property type="match status" value="1"/>
</dbReference>
<evidence type="ECO:0000313" key="4">
    <source>
        <dbReference type="Proteomes" id="UP000664169"/>
    </source>
</evidence>
<dbReference type="OrthoDB" id="1933717at2759"/>
<evidence type="ECO:0000256" key="1">
    <source>
        <dbReference type="ARBA" id="ARBA00006484"/>
    </source>
</evidence>
<reference evidence="3" key="1">
    <citation type="submission" date="2021-03" db="EMBL/GenBank/DDBJ databases">
        <authorList>
            <person name="Tagirdzhanova G."/>
        </authorList>
    </citation>
    <scope>NUCLEOTIDE SEQUENCE</scope>
</reference>
<keyword evidence="4" id="KW-1185">Reference proteome</keyword>
<dbReference type="PANTHER" id="PTHR43115:SF4">
    <property type="entry name" value="DEHYDROGENASE_REDUCTASE SDR FAMILY MEMBER 11"/>
    <property type="match status" value="1"/>
</dbReference>
<accession>A0A8H3I879</accession>
<dbReference type="Gene3D" id="3.40.50.720">
    <property type="entry name" value="NAD(P)-binding Rossmann-like Domain"/>
    <property type="match status" value="1"/>
</dbReference>
<organism evidence="3 4">
    <name type="scientific">Gomphillus americanus</name>
    <dbReference type="NCBI Taxonomy" id="1940652"/>
    <lineage>
        <taxon>Eukaryota</taxon>
        <taxon>Fungi</taxon>
        <taxon>Dikarya</taxon>
        <taxon>Ascomycota</taxon>
        <taxon>Pezizomycotina</taxon>
        <taxon>Lecanoromycetes</taxon>
        <taxon>OSLEUM clade</taxon>
        <taxon>Ostropomycetidae</taxon>
        <taxon>Ostropales</taxon>
        <taxon>Graphidaceae</taxon>
        <taxon>Gomphilloideae</taxon>
        <taxon>Gomphillus</taxon>
    </lineage>
</organism>
<evidence type="ECO:0008006" key="5">
    <source>
        <dbReference type="Google" id="ProtNLM"/>
    </source>
</evidence>
<dbReference type="EMBL" id="CAJPDQ010000006">
    <property type="protein sequence ID" value="CAF9911050.1"/>
    <property type="molecule type" value="Genomic_DNA"/>
</dbReference>
<protein>
    <recommendedName>
        <fullName evidence="5">NAD(P)-binding protein</fullName>
    </recommendedName>
</protein>
<dbReference type="AlphaFoldDB" id="A0A8H3I879"/>